<reference evidence="1 2" key="1">
    <citation type="submission" date="2016-10" db="EMBL/GenBank/DDBJ databases">
        <authorList>
            <person name="de Groot N.N."/>
        </authorList>
    </citation>
    <scope>NUCLEOTIDE SEQUENCE [LARGE SCALE GENOMIC DNA]</scope>
    <source>
        <strain evidence="1 2">CGMCC 4.6858</strain>
    </source>
</reference>
<name>A0A1G6W2E8_9ACTN</name>
<dbReference type="OrthoDB" id="3788420at2"/>
<dbReference type="RefSeq" id="WP_090858766.1">
    <property type="nucleotide sequence ID" value="NZ_FMZM01000009.1"/>
</dbReference>
<dbReference type="AlphaFoldDB" id="A0A1G6W2E8"/>
<sequence length="231" mass="23609">MTPLQRTSIRTSRRLRPGVELYAAADGHLLRVGDTHHHVHLDDAAAAELLDALAEGGDPASGPARAALEALVAAGLVDVPPARLRVDGDGVLAAALRAALTRMGAVVGPGGGRVLARDDDALPADATTACWVVGHRVVLSPPAVPAPQVAARRRAATRHRAADPRTAPAAGARRVAAAVPLLGGAGLELAAVQVAAELLRPDRPAHEVVAVDLRALTVSRHPVLPVPAAPR</sequence>
<dbReference type="EMBL" id="FMZM01000009">
    <property type="protein sequence ID" value="SDD59236.1"/>
    <property type="molecule type" value="Genomic_DNA"/>
</dbReference>
<dbReference type="Proteomes" id="UP000199034">
    <property type="component" value="Unassembled WGS sequence"/>
</dbReference>
<evidence type="ECO:0000313" key="1">
    <source>
        <dbReference type="EMBL" id="SDD59236.1"/>
    </source>
</evidence>
<organism evidence="1 2">
    <name type="scientific">Nocardioides lianchengensis</name>
    <dbReference type="NCBI Taxonomy" id="1045774"/>
    <lineage>
        <taxon>Bacteria</taxon>
        <taxon>Bacillati</taxon>
        <taxon>Actinomycetota</taxon>
        <taxon>Actinomycetes</taxon>
        <taxon>Propionibacteriales</taxon>
        <taxon>Nocardioidaceae</taxon>
        <taxon>Nocardioides</taxon>
    </lineage>
</organism>
<evidence type="ECO:0000313" key="2">
    <source>
        <dbReference type="Proteomes" id="UP000199034"/>
    </source>
</evidence>
<keyword evidence="2" id="KW-1185">Reference proteome</keyword>
<protein>
    <submittedName>
        <fullName evidence="1">Uncharacterized protein</fullName>
    </submittedName>
</protein>
<proteinExistence type="predicted"/>
<gene>
    <name evidence="1" type="ORF">SAMN05421872_109119</name>
</gene>
<accession>A0A1G6W2E8</accession>
<dbReference type="STRING" id="1045774.SAMN05421872_109119"/>